<dbReference type="InterPro" id="IPR010994">
    <property type="entry name" value="RuvA_2-like"/>
</dbReference>
<comment type="caution">
    <text evidence="1">The sequence shown here is derived from an EMBL/GenBank/DDBJ whole genome shotgun (WGS) entry which is preliminary data.</text>
</comment>
<accession>A0A1L9QMA1</accession>
<dbReference type="Proteomes" id="UP000183940">
    <property type="component" value="Unassembled WGS sequence"/>
</dbReference>
<evidence type="ECO:0000313" key="1">
    <source>
        <dbReference type="EMBL" id="OJJ21942.1"/>
    </source>
</evidence>
<gene>
    <name evidence="1" type="ORF">BI308_20235</name>
</gene>
<dbReference type="EMBL" id="MLAW01000045">
    <property type="protein sequence ID" value="OJJ21942.1"/>
    <property type="molecule type" value="Genomic_DNA"/>
</dbReference>
<protein>
    <submittedName>
        <fullName evidence="1">DNA uptake protein</fullName>
    </submittedName>
</protein>
<dbReference type="SUPFAM" id="SSF47781">
    <property type="entry name" value="RuvA domain 2-like"/>
    <property type="match status" value="1"/>
</dbReference>
<dbReference type="SUPFAM" id="SSF81585">
    <property type="entry name" value="PsbU/PolX domain-like"/>
    <property type="match status" value="1"/>
</dbReference>
<dbReference type="AlphaFoldDB" id="A0A1L9QMA1"/>
<reference evidence="1" key="1">
    <citation type="submission" date="2016-10" db="EMBL/GenBank/DDBJ databases">
        <title>CRISPR-Cas defence system in Roseofilum reptotaenium: evidence of a bacteriophage-cyanobacterium arms race in the coral black band disease.</title>
        <authorList>
            <person name="Buerger P."/>
            <person name="Wood-Charlson E.M."/>
            <person name="Weynberg K.D."/>
            <person name="Willis B."/>
            <person name="Van Oppen M.J."/>
        </authorList>
    </citation>
    <scope>NUCLEOTIDE SEQUENCE [LARGE SCALE GENOMIC DNA]</scope>
    <source>
        <strain evidence="1">AO1-A</strain>
    </source>
</reference>
<dbReference type="Gene3D" id="1.10.150.320">
    <property type="entry name" value="Photosystem II 12 kDa extrinsic protein"/>
    <property type="match status" value="1"/>
</dbReference>
<name>A0A1L9QMA1_9CYAN</name>
<dbReference type="STRING" id="1925591.BI308_20235"/>
<organism evidence="1 2">
    <name type="scientific">Roseofilum reptotaenium AO1-A</name>
    <dbReference type="NCBI Taxonomy" id="1925591"/>
    <lineage>
        <taxon>Bacteria</taxon>
        <taxon>Bacillati</taxon>
        <taxon>Cyanobacteriota</taxon>
        <taxon>Cyanophyceae</taxon>
        <taxon>Desertifilales</taxon>
        <taxon>Desertifilaceae</taxon>
        <taxon>Roseofilum</taxon>
    </lineage>
</organism>
<sequence>MLKNQLRAILSNPIRTRLLDPYYRFQSLEEIALAAQFGVKIDVNQATVDDWLRLPLLSIHQARSLVTLTQTGVQFYRLEDIAAALALPVKRLRPIEPILQFCYYDRSLELNVNQASLEELLQIPVIDRPLAEAMITQREHQRDYQDWVDFQRRLSLSGEQITALLPYLRFIASKSINDE</sequence>
<evidence type="ECO:0000313" key="2">
    <source>
        <dbReference type="Proteomes" id="UP000183940"/>
    </source>
</evidence>
<keyword evidence="2" id="KW-1185">Reference proteome</keyword>
<proteinExistence type="predicted"/>